<evidence type="ECO:0000256" key="9">
    <source>
        <dbReference type="SAM" id="Phobius"/>
    </source>
</evidence>
<dbReference type="Pfam" id="PF04217">
    <property type="entry name" value="DUF412"/>
    <property type="match status" value="1"/>
</dbReference>
<organism evidence="10">
    <name type="scientific">Shewanella sp. (strain MR-7)</name>
    <dbReference type="NCBI Taxonomy" id="60481"/>
    <lineage>
        <taxon>Bacteria</taxon>
        <taxon>Pseudomonadati</taxon>
        <taxon>Pseudomonadota</taxon>
        <taxon>Gammaproteobacteria</taxon>
        <taxon>Alteromonadales</taxon>
        <taxon>Shewanellaceae</taxon>
        <taxon>Shewanella</taxon>
    </lineage>
</organism>
<feature type="transmembrane region" description="Helical" evidence="9">
    <location>
        <begin position="82"/>
        <end position="106"/>
    </location>
</feature>
<evidence type="ECO:0000256" key="7">
    <source>
        <dbReference type="ARBA" id="ARBA00022989"/>
    </source>
</evidence>
<reference evidence="10" key="1">
    <citation type="submission" date="2006-08" db="EMBL/GenBank/DDBJ databases">
        <title>Complete sequence of Chromosome1 of Shewanella sp. MR-7.</title>
        <authorList>
            <consortium name="US DOE Joint Genome Institute"/>
            <person name="Copeland A."/>
            <person name="Lucas S."/>
            <person name="Lapidus A."/>
            <person name="Barry K."/>
            <person name="Detter J.C."/>
            <person name="Glavina del Rio T."/>
            <person name="Hammon N."/>
            <person name="Israni S."/>
            <person name="Dalin E."/>
            <person name="Tice H."/>
            <person name="Pitluck S."/>
            <person name="Kiss H."/>
            <person name="Brettin T."/>
            <person name="Bruce D."/>
            <person name="Han C."/>
            <person name="Tapia R."/>
            <person name="Gilna P."/>
            <person name="Schmutz J."/>
            <person name="Larimer F."/>
            <person name="Land M."/>
            <person name="Hauser L."/>
            <person name="Kyrpides N."/>
            <person name="Mikhailova N."/>
            <person name="Nealson K."/>
            <person name="Konstantinidis K."/>
            <person name="Klappenbach J."/>
            <person name="Tiedje J."/>
            <person name="Richardson P."/>
        </authorList>
    </citation>
    <scope>NUCLEOTIDE SEQUENCE</scope>
    <source>
        <strain evidence="10">MR-7</strain>
    </source>
</reference>
<keyword evidence="6 9" id="KW-0812">Transmembrane</keyword>
<proteinExistence type="inferred from homology"/>
<accession>Q0HWE8</accession>
<evidence type="ECO:0000313" key="10">
    <source>
        <dbReference type="EMBL" id="ABI42557.1"/>
    </source>
</evidence>
<evidence type="ECO:0000256" key="2">
    <source>
        <dbReference type="ARBA" id="ARBA00009474"/>
    </source>
</evidence>
<dbReference type="GO" id="GO:0005886">
    <property type="term" value="C:plasma membrane"/>
    <property type="evidence" value="ECO:0007669"/>
    <property type="project" value="UniProtKB-SubCell"/>
</dbReference>
<dbReference type="InterPro" id="IPR007334">
    <property type="entry name" value="UPF0208"/>
</dbReference>
<comment type="similarity">
    <text evidence="2">Belongs to the UPF0208 family.</text>
</comment>
<dbReference type="AlphaFoldDB" id="Q0HWE8"/>
<evidence type="ECO:0000256" key="3">
    <source>
        <dbReference type="ARBA" id="ARBA00018831"/>
    </source>
</evidence>
<evidence type="ECO:0000256" key="1">
    <source>
        <dbReference type="ARBA" id="ARBA00004429"/>
    </source>
</evidence>
<name>Q0HWE8_SHESR</name>
<protein>
    <recommendedName>
        <fullName evidence="3">UPF0208 membrane protein YfbV</fullName>
    </recommendedName>
</protein>
<evidence type="ECO:0000256" key="8">
    <source>
        <dbReference type="ARBA" id="ARBA00023136"/>
    </source>
</evidence>
<keyword evidence="8 9" id="KW-0472">Membrane</keyword>
<evidence type="ECO:0000256" key="5">
    <source>
        <dbReference type="ARBA" id="ARBA00022519"/>
    </source>
</evidence>
<dbReference type="KEGG" id="shm:Shewmr7_1559"/>
<evidence type="ECO:0000256" key="4">
    <source>
        <dbReference type="ARBA" id="ARBA00022475"/>
    </source>
</evidence>
<evidence type="ECO:0000256" key="6">
    <source>
        <dbReference type="ARBA" id="ARBA00022692"/>
    </source>
</evidence>
<gene>
    <name evidence="10" type="ordered locus">Shewmr7_1559</name>
</gene>
<feature type="transmembrane region" description="Helical" evidence="9">
    <location>
        <begin position="58"/>
        <end position="76"/>
    </location>
</feature>
<keyword evidence="4" id="KW-1003">Cell membrane</keyword>
<sequence>MPDCAMVKAVFLCCRCLKLSINILKTLGDGRRYMKTWPMVRQLGLYFPEYRVVRATQLAILVMPVLAILASVSQIYTYGWAFLPQALTIALFFISLPLQGLLWLGWRARHPLPLSLFDWSNQLSAKLSAMGIHCQSLGAKACYLDMALILKIAFERLDASYWEEL</sequence>
<keyword evidence="5" id="KW-0997">Cell inner membrane</keyword>
<keyword evidence="7 9" id="KW-1133">Transmembrane helix</keyword>
<dbReference type="HOGENOM" id="CLU_128746_0_0_6"/>
<comment type="subcellular location">
    <subcellularLocation>
        <location evidence="1">Cell inner membrane</location>
        <topology evidence="1">Multi-pass membrane protein</topology>
    </subcellularLocation>
</comment>
<dbReference type="NCBIfam" id="NF002493">
    <property type="entry name" value="PRK01816.1"/>
    <property type="match status" value="1"/>
</dbReference>
<dbReference type="EMBL" id="CP000444">
    <property type="protein sequence ID" value="ABI42557.1"/>
    <property type="molecule type" value="Genomic_DNA"/>
</dbReference>